<dbReference type="InterPro" id="IPR038056">
    <property type="entry name" value="YjbR-like_sf"/>
</dbReference>
<dbReference type="InterPro" id="IPR058532">
    <property type="entry name" value="YjbR/MT2646/Rv2570-like"/>
</dbReference>
<dbReference type="OrthoDB" id="277063at2"/>
<gene>
    <name evidence="1" type="ORF">MPPM_0224</name>
</gene>
<dbReference type="EMBL" id="AP014809">
    <property type="protein sequence ID" value="BAU88829.1"/>
    <property type="molecule type" value="Genomic_DNA"/>
</dbReference>
<name>A0A169QFV8_9HYPH</name>
<evidence type="ECO:0000313" key="1">
    <source>
        <dbReference type="EMBL" id="BAU88829.1"/>
    </source>
</evidence>
<dbReference type="Proteomes" id="UP000218288">
    <property type="component" value="Chromosome"/>
</dbReference>
<dbReference type="Pfam" id="PF04237">
    <property type="entry name" value="YjbR"/>
    <property type="match status" value="1"/>
</dbReference>
<dbReference type="AlphaFoldDB" id="A0A169QFV8"/>
<dbReference type="SUPFAM" id="SSF142906">
    <property type="entry name" value="YjbR-like"/>
    <property type="match status" value="1"/>
</dbReference>
<evidence type="ECO:0000313" key="2">
    <source>
        <dbReference type="Proteomes" id="UP000218288"/>
    </source>
</evidence>
<dbReference type="Gene3D" id="3.90.1150.30">
    <property type="match status" value="1"/>
</dbReference>
<dbReference type="RefSeq" id="WP_096483094.1">
    <property type="nucleotide sequence ID" value="NZ_AP014809.1"/>
</dbReference>
<evidence type="ECO:0008006" key="3">
    <source>
        <dbReference type="Google" id="ProtNLM"/>
    </source>
</evidence>
<protein>
    <recommendedName>
        <fullName evidence="3">MmcQ/YjbR family DNA-binding protein</fullName>
    </recommendedName>
</protein>
<accession>A0A169QFV8</accession>
<reference evidence="1 2" key="1">
    <citation type="journal article" date="2016" name="Genome Announc.">
        <title>Complete Genome Sequence of Methylobacterium populi P-1M, Isolated from Pink-Pigmented Household Biofilm.</title>
        <authorList>
            <person name="Morohoshi T."/>
            <person name="Ikeda T."/>
        </authorList>
    </citation>
    <scope>NUCLEOTIDE SEQUENCE [LARGE SCALE GENOMIC DNA]</scope>
    <source>
        <strain evidence="1 2">P-1M</strain>
    </source>
</reference>
<organism evidence="1 2">
    <name type="scientific">Methylorubrum populi</name>
    <dbReference type="NCBI Taxonomy" id="223967"/>
    <lineage>
        <taxon>Bacteria</taxon>
        <taxon>Pseudomonadati</taxon>
        <taxon>Pseudomonadota</taxon>
        <taxon>Alphaproteobacteria</taxon>
        <taxon>Hyphomicrobiales</taxon>
        <taxon>Methylobacteriaceae</taxon>
        <taxon>Methylorubrum</taxon>
    </lineage>
</organism>
<proteinExistence type="predicted"/>
<sequence length="118" mass="12795">MACLPEDVRALAGLLPEVVEGAHQGHPDFRVGGRIFATLWTDEARVVVRLTPEAQAQLLDAEPDAFEPVPGAWGTRGWTSLDLDMAEEETLRAALLIAWRIVAPPGLVARYEGLALDP</sequence>